<feature type="signal peptide" evidence="11">
    <location>
        <begin position="1"/>
        <end position="20"/>
    </location>
</feature>
<evidence type="ECO:0000256" key="4">
    <source>
        <dbReference type="ARBA" id="ARBA00022692"/>
    </source>
</evidence>
<keyword evidence="9" id="KW-0998">Cell outer membrane</keyword>
<name>A0A5M6IUW8_9PROT</name>
<dbReference type="InterPro" id="IPR006664">
    <property type="entry name" value="OMP_bac"/>
</dbReference>
<dbReference type="GO" id="GO:0006811">
    <property type="term" value="P:monoatomic ion transport"/>
    <property type="evidence" value="ECO:0007669"/>
    <property type="project" value="UniProtKB-KW"/>
</dbReference>
<gene>
    <name evidence="13" type="ORF">F1189_15665</name>
</gene>
<evidence type="ECO:0000256" key="6">
    <source>
        <dbReference type="ARBA" id="ARBA00023065"/>
    </source>
</evidence>
<dbReference type="AlphaFoldDB" id="A0A5M6IUW8"/>
<dbReference type="InterPro" id="IPR011250">
    <property type="entry name" value="OMP/PagP_B-barrel"/>
</dbReference>
<dbReference type="InterPro" id="IPR036737">
    <property type="entry name" value="OmpA-like_sf"/>
</dbReference>
<dbReference type="Pfam" id="PF13505">
    <property type="entry name" value="OMP_b-brl"/>
    <property type="match status" value="1"/>
</dbReference>
<evidence type="ECO:0000256" key="9">
    <source>
        <dbReference type="ARBA" id="ARBA00023237"/>
    </source>
</evidence>
<dbReference type="PANTHER" id="PTHR30329">
    <property type="entry name" value="STATOR ELEMENT OF FLAGELLAR MOTOR COMPLEX"/>
    <property type="match status" value="1"/>
</dbReference>
<keyword evidence="4" id="KW-0812">Transmembrane</keyword>
<evidence type="ECO:0000313" key="14">
    <source>
        <dbReference type="Proteomes" id="UP000325255"/>
    </source>
</evidence>
<evidence type="ECO:0000256" key="1">
    <source>
        <dbReference type="ARBA" id="ARBA00004571"/>
    </source>
</evidence>
<dbReference type="PANTHER" id="PTHR30329:SF21">
    <property type="entry name" value="LIPOPROTEIN YIAD-RELATED"/>
    <property type="match status" value="1"/>
</dbReference>
<keyword evidence="14" id="KW-1185">Reference proteome</keyword>
<keyword evidence="7" id="KW-0626">Porin</keyword>
<dbReference type="GO" id="GO:0015288">
    <property type="term" value="F:porin activity"/>
    <property type="evidence" value="ECO:0007669"/>
    <property type="project" value="UniProtKB-KW"/>
</dbReference>
<dbReference type="OrthoDB" id="189250at2"/>
<dbReference type="PRINTS" id="PR01021">
    <property type="entry name" value="OMPADOMAIN"/>
</dbReference>
<sequence>MKIRAALLASSLAIPVAAQAQPAEGLYISALGGVNVMSDQTIKSVTVGPGVAIPLSGQRLDGHIGMSTGASARAAVGWGFGRLTDFGGPRVELEGDYLYNAFSGSGLRDSVYRTTNFTGNGNEQKYGVMVNVLWDFDIGQDWIYPYLGGGIGNIWSVWNANNANPSPLLGLNAGLSTNNTQSSFAYQAILGADFPIRQVPGLALVADFRFLGLTGHRNYGASYSGPALGGGLAINRPLVVGTAENYNYTFSVGLRYRFGAAPPPPPPVPAPVAAPTPAPSRTYLVFFDWNRADLTDRARQIIAEAAQNSTRVQYTRIEVAGHADHTGTAQYNQALSLRRAENVAAELVRNGVPRQAIAVQGFGFSRPLVPTAPGVREPQNRRVEIVLK</sequence>
<dbReference type="Gene3D" id="2.40.160.20">
    <property type="match status" value="1"/>
</dbReference>
<dbReference type="Proteomes" id="UP000325255">
    <property type="component" value="Unassembled WGS sequence"/>
</dbReference>
<evidence type="ECO:0000313" key="13">
    <source>
        <dbReference type="EMBL" id="KAA5611205.1"/>
    </source>
</evidence>
<comment type="subcellular location">
    <subcellularLocation>
        <location evidence="1">Cell outer membrane</location>
        <topology evidence="1">Multi-pass membrane protein</topology>
    </subcellularLocation>
</comment>
<feature type="chain" id="PRO_5024466460" evidence="11">
    <location>
        <begin position="21"/>
        <end position="388"/>
    </location>
</feature>
<keyword evidence="6" id="KW-0406">Ion transport</keyword>
<evidence type="ECO:0000259" key="12">
    <source>
        <dbReference type="PROSITE" id="PS51123"/>
    </source>
</evidence>
<dbReference type="EMBL" id="VWPK01000023">
    <property type="protein sequence ID" value="KAA5611205.1"/>
    <property type="molecule type" value="Genomic_DNA"/>
</dbReference>
<dbReference type="SUPFAM" id="SSF103088">
    <property type="entry name" value="OmpA-like"/>
    <property type="match status" value="1"/>
</dbReference>
<dbReference type="PROSITE" id="PS51123">
    <property type="entry name" value="OMPA_2"/>
    <property type="match status" value="1"/>
</dbReference>
<accession>A0A5M6IUW8</accession>
<organism evidence="13 14">
    <name type="scientific">Rhodovastum atsumiense</name>
    <dbReference type="NCBI Taxonomy" id="504468"/>
    <lineage>
        <taxon>Bacteria</taxon>
        <taxon>Pseudomonadati</taxon>
        <taxon>Pseudomonadota</taxon>
        <taxon>Alphaproteobacteria</taxon>
        <taxon>Acetobacterales</taxon>
        <taxon>Acetobacteraceae</taxon>
        <taxon>Rhodovastum</taxon>
    </lineage>
</organism>
<protein>
    <submittedName>
        <fullName evidence="13">OmpA family protein</fullName>
    </submittedName>
</protein>
<dbReference type="Pfam" id="PF00691">
    <property type="entry name" value="OmpA"/>
    <property type="match status" value="1"/>
</dbReference>
<evidence type="ECO:0000256" key="10">
    <source>
        <dbReference type="PROSITE-ProRule" id="PRU00473"/>
    </source>
</evidence>
<dbReference type="CDD" id="cd07185">
    <property type="entry name" value="OmpA_C-like"/>
    <property type="match status" value="1"/>
</dbReference>
<evidence type="ECO:0000256" key="7">
    <source>
        <dbReference type="ARBA" id="ARBA00023114"/>
    </source>
</evidence>
<evidence type="ECO:0000256" key="8">
    <source>
        <dbReference type="ARBA" id="ARBA00023136"/>
    </source>
</evidence>
<dbReference type="InterPro" id="IPR006665">
    <property type="entry name" value="OmpA-like"/>
</dbReference>
<keyword evidence="8 10" id="KW-0472">Membrane</keyword>
<keyword evidence="2" id="KW-0813">Transport</keyword>
<evidence type="ECO:0000256" key="11">
    <source>
        <dbReference type="SAM" id="SignalP"/>
    </source>
</evidence>
<proteinExistence type="predicted"/>
<evidence type="ECO:0000256" key="3">
    <source>
        <dbReference type="ARBA" id="ARBA00022452"/>
    </source>
</evidence>
<feature type="domain" description="OmpA-like" evidence="12">
    <location>
        <begin position="274"/>
        <end position="388"/>
    </location>
</feature>
<dbReference type="RefSeq" id="WP_150041768.1">
    <property type="nucleotide sequence ID" value="NZ_OW485601.1"/>
</dbReference>
<dbReference type="GO" id="GO:0009279">
    <property type="term" value="C:cell outer membrane"/>
    <property type="evidence" value="ECO:0007669"/>
    <property type="project" value="UniProtKB-SubCell"/>
</dbReference>
<dbReference type="Gene3D" id="3.30.1330.60">
    <property type="entry name" value="OmpA-like domain"/>
    <property type="match status" value="1"/>
</dbReference>
<dbReference type="SUPFAM" id="SSF56925">
    <property type="entry name" value="OMPA-like"/>
    <property type="match status" value="1"/>
</dbReference>
<evidence type="ECO:0000256" key="2">
    <source>
        <dbReference type="ARBA" id="ARBA00022448"/>
    </source>
</evidence>
<dbReference type="InterPro" id="IPR027385">
    <property type="entry name" value="Beta-barrel_OMP"/>
</dbReference>
<reference evidence="13 14" key="1">
    <citation type="submission" date="2019-09" db="EMBL/GenBank/DDBJ databases">
        <title>Genome sequence of Rhodovastum atsumiense, a diverse member of the Acetobacteraceae family of non-sulfur purple photosynthetic bacteria.</title>
        <authorList>
            <person name="Meyer T."/>
            <person name="Kyndt J."/>
        </authorList>
    </citation>
    <scope>NUCLEOTIDE SEQUENCE [LARGE SCALE GENOMIC DNA]</scope>
    <source>
        <strain evidence="13 14">DSM 21279</strain>
    </source>
</reference>
<comment type="caution">
    <text evidence="13">The sequence shown here is derived from an EMBL/GenBank/DDBJ whole genome shotgun (WGS) entry which is preliminary data.</text>
</comment>
<keyword evidence="5 11" id="KW-0732">Signal</keyword>
<keyword evidence="3" id="KW-1134">Transmembrane beta strand</keyword>
<evidence type="ECO:0000256" key="5">
    <source>
        <dbReference type="ARBA" id="ARBA00022729"/>
    </source>
</evidence>
<dbReference type="InterPro" id="IPR050330">
    <property type="entry name" value="Bact_OuterMem_StrucFunc"/>
</dbReference>
<dbReference type="GO" id="GO:0046930">
    <property type="term" value="C:pore complex"/>
    <property type="evidence" value="ECO:0007669"/>
    <property type="project" value="UniProtKB-KW"/>
</dbReference>